<dbReference type="GO" id="GO:0016872">
    <property type="term" value="F:intramolecular lyase activity"/>
    <property type="evidence" value="ECO:0007669"/>
    <property type="project" value="InterPro"/>
</dbReference>
<dbReference type="SUPFAM" id="SSF54626">
    <property type="entry name" value="Chalcone isomerase"/>
    <property type="match status" value="1"/>
</dbReference>
<organism evidence="3 4">
    <name type="scientific">Vibrio maritimus</name>
    <dbReference type="NCBI Taxonomy" id="990268"/>
    <lineage>
        <taxon>Bacteria</taxon>
        <taxon>Pseudomonadati</taxon>
        <taxon>Pseudomonadota</taxon>
        <taxon>Gammaproteobacteria</taxon>
        <taxon>Vibrionales</taxon>
        <taxon>Vibrionaceae</taxon>
        <taxon>Vibrio</taxon>
    </lineage>
</organism>
<gene>
    <name evidence="3" type="ORF">JCM19240_563</name>
</gene>
<accession>A0A090T6Z0</accession>
<evidence type="ECO:0000313" key="3">
    <source>
        <dbReference type="EMBL" id="GAL35716.1"/>
    </source>
</evidence>
<dbReference type="Proteomes" id="UP000029224">
    <property type="component" value="Unassembled WGS sequence"/>
</dbReference>
<feature type="domain" description="Chalcone isomerase" evidence="2">
    <location>
        <begin position="19"/>
        <end position="184"/>
    </location>
</feature>
<reference evidence="3 4" key="1">
    <citation type="submission" date="2014-09" db="EMBL/GenBank/DDBJ databases">
        <title>Vibrio maritimus JCM 19240. (C210) whole genome shotgun sequence.</title>
        <authorList>
            <person name="Sawabe T."/>
            <person name="Meirelles P."/>
            <person name="Nakanishi M."/>
            <person name="Sayaka M."/>
            <person name="Hattori M."/>
            <person name="Ohkuma M."/>
        </authorList>
    </citation>
    <scope>NUCLEOTIDE SEQUENCE [LARGE SCALE GENOMIC DNA]</scope>
    <source>
        <strain evidence="3 4">JCM 19240</strain>
    </source>
</reference>
<evidence type="ECO:0000313" key="4">
    <source>
        <dbReference type="Proteomes" id="UP000029224"/>
    </source>
</evidence>
<dbReference type="OrthoDB" id="270742at2"/>
<comment type="caution">
    <text evidence="3">The sequence shown here is derived from an EMBL/GenBank/DDBJ whole genome shotgun (WGS) entry which is preliminary data.</text>
</comment>
<proteinExistence type="predicted"/>
<evidence type="ECO:0000256" key="1">
    <source>
        <dbReference type="SAM" id="SignalP"/>
    </source>
</evidence>
<sequence>MKLPLLMTLLAAVSVTAQAKTISGIDVPDTLTTQQQELTLNGAGVRSKFFMDLYVGSLFTALPATEAAPLIGGEQASAIRLNITSSMITKEKLADALNEGFDNATSGNTAPIDASIAKFVELTFADDVTEGDQFTLMSVPGEGIYSYKNGELRVLVEDDAFRQALLAVWLGDKPTDKSLKKAMLSR</sequence>
<dbReference type="AlphaFoldDB" id="A0A090T6Z0"/>
<evidence type="ECO:0000259" key="2">
    <source>
        <dbReference type="Pfam" id="PF16036"/>
    </source>
</evidence>
<keyword evidence="4" id="KW-1185">Reference proteome</keyword>
<reference evidence="3 4" key="2">
    <citation type="submission" date="2014-09" db="EMBL/GenBank/DDBJ databases">
        <authorList>
            <consortium name="NBRP consortium"/>
            <person name="Sawabe T."/>
            <person name="Meirelles P."/>
            <person name="Nakanishi M."/>
            <person name="Sayaka M."/>
            <person name="Hattori M."/>
            <person name="Ohkuma M."/>
        </authorList>
    </citation>
    <scope>NUCLEOTIDE SEQUENCE [LARGE SCALE GENOMIC DNA]</scope>
    <source>
        <strain evidence="3 4">JCM 19240</strain>
    </source>
</reference>
<name>A0A090T6Z0_9VIBR</name>
<feature type="signal peptide" evidence="1">
    <location>
        <begin position="1"/>
        <end position="19"/>
    </location>
</feature>
<dbReference type="InterPro" id="IPR016088">
    <property type="entry name" value="Chalcone_isomerase_3-sand"/>
</dbReference>
<feature type="chain" id="PRO_5001865013" evidence="1">
    <location>
        <begin position="20"/>
        <end position="186"/>
    </location>
</feature>
<dbReference type="InterPro" id="IPR016087">
    <property type="entry name" value="Chalcone_isomerase"/>
</dbReference>
<dbReference type="Gene3D" id="3.50.70.10">
    <property type="match status" value="1"/>
</dbReference>
<keyword evidence="1" id="KW-0732">Signal</keyword>
<dbReference type="InterPro" id="IPR036298">
    <property type="entry name" value="Chalcone_isomerase_sf"/>
</dbReference>
<dbReference type="EMBL" id="BBMT01000007">
    <property type="protein sequence ID" value="GAL35716.1"/>
    <property type="molecule type" value="Genomic_DNA"/>
</dbReference>
<dbReference type="Pfam" id="PF16036">
    <property type="entry name" value="Chalcone_3"/>
    <property type="match status" value="1"/>
</dbReference>
<protein>
    <submittedName>
        <fullName evidence="3">Hypothetical periplasmic protein</fullName>
    </submittedName>
</protein>